<dbReference type="PANTHER" id="PTHR30283">
    <property type="entry name" value="PEROXIDE STRESS RESPONSE PROTEIN YAAA"/>
    <property type="match status" value="1"/>
</dbReference>
<dbReference type="InterPro" id="IPR005583">
    <property type="entry name" value="YaaA"/>
</dbReference>
<dbReference type="EMBL" id="LT796768">
    <property type="protein sequence ID" value="SKB09389.1"/>
    <property type="molecule type" value="Genomic_DNA"/>
</dbReference>
<sequence length="247" mass="26228">MLIVLPPSEGKTRPATGPVLNLGTLSSPVLGRTREQLLNALVRLSSTKRAAEILGLGPTQADDIARNTRLREKPTAPAIEVYTGVLYSELGWADLDDAAQERGRASLAIASALFGLVRPQDLIPAYRLSGSVTLPRLGTVASRWKPVVPRALAELAEGELVLDLRSGTYVALGQAPAGSVTMRVLTETDGRRSIVSHSNKATKGRIVGQLLAEGVEAKDADTLADALRDLGWTVEASGPTRLDVILR</sequence>
<dbReference type="RefSeq" id="WP_078700596.1">
    <property type="nucleotide sequence ID" value="NZ_LT796768.1"/>
</dbReference>
<evidence type="ECO:0000313" key="2">
    <source>
        <dbReference type="Proteomes" id="UP000191040"/>
    </source>
</evidence>
<name>A0A1T4Z5W8_9ACTN</name>
<dbReference type="STRING" id="1736691.SAMN06295964_2655"/>
<evidence type="ECO:0000313" key="1">
    <source>
        <dbReference type="EMBL" id="SKB09389.1"/>
    </source>
</evidence>
<dbReference type="OrthoDB" id="3210767at2"/>
<evidence type="ECO:0008006" key="3">
    <source>
        <dbReference type="Google" id="ProtNLM"/>
    </source>
</evidence>
<reference evidence="2" key="1">
    <citation type="submission" date="2017-02" db="EMBL/GenBank/DDBJ databases">
        <authorList>
            <person name="Varghese N."/>
            <person name="Submissions S."/>
        </authorList>
    </citation>
    <scope>NUCLEOTIDE SEQUENCE [LARGE SCALE GENOMIC DNA]</scope>
    <source>
        <strain evidence="2">9H-4</strain>
    </source>
</reference>
<protein>
    <recommendedName>
        <fullName evidence="3">Peroxide stress protein YaaA</fullName>
    </recommendedName>
</protein>
<dbReference type="PANTHER" id="PTHR30283:SF4">
    <property type="entry name" value="PEROXIDE STRESS RESISTANCE PROTEIN YAAA"/>
    <property type="match status" value="1"/>
</dbReference>
<organism evidence="1 2">
    <name type="scientific">Aeromicrobium choanae</name>
    <dbReference type="NCBI Taxonomy" id="1736691"/>
    <lineage>
        <taxon>Bacteria</taxon>
        <taxon>Bacillati</taxon>
        <taxon>Actinomycetota</taxon>
        <taxon>Actinomycetes</taxon>
        <taxon>Propionibacteriales</taxon>
        <taxon>Nocardioidaceae</taxon>
        <taxon>Aeromicrobium</taxon>
    </lineage>
</organism>
<accession>A0A1T4Z5W8</accession>
<dbReference type="Pfam" id="PF03883">
    <property type="entry name" value="H2O2_YaaD"/>
    <property type="match status" value="1"/>
</dbReference>
<dbReference type="Proteomes" id="UP000191040">
    <property type="component" value="Chromosome I"/>
</dbReference>
<keyword evidence="2" id="KW-1185">Reference proteome</keyword>
<dbReference type="GO" id="GO:0005829">
    <property type="term" value="C:cytosol"/>
    <property type="evidence" value="ECO:0007669"/>
    <property type="project" value="TreeGrafter"/>
</dbReference>
<gene>
    <name evidence="1" type="ORF">SAMN06295964_2655</name>
</gene>
<dbReference type="GO" id="GO:0033194">
    <property type="term" value="P:response to hydroperoxide"/>
    <property type="evidence" value="ECO:0007669"/>
    <property type="project" value="TreeGrafter"/>
</dbReference>
<proteinExistence type="predicted"/>
<dbReference type="AlphaFoldDB" id="A0A1T4Z5W8"/>